<keyword evidence="6" id="KW-1185">Reference proteome</keyword>
<evidence type="ECO:0000256" key="1">
    <source>
        <dbReference type="ARBA" id="ARBA00006464"/>
    </source>
</evidence>
<dbReference type="Pfam" id="PF02397">
    <property type="entry name" value="Bac_transf"/>
    <property type="match status" value="1"/>
</dbReference>
<dbReference type="EMBL" id="JXMU01000043">
    <property type="protein sequence ID" value="KPA99900.1"/>
    <property type="molecule type" value="Genomic_DNA"/>
</dbReference>
<dbReference type="InterPro" id="IPR003362">
    <property type="entry name" value="Bact_transf"/>
</dbReference>
<dbReference type="AlphaFoldDB" id="A0A0N1J6A2"/>
<name>A0A0N1J6A2_9HYPH</name>
<keyword evidence="2" id="KW-0270">Exopolysaccharide synthesis</keyword>
<dbReference type="OrthoDB" id="9808602at2"/>
<reference evidence="5 6" key="1">
    <citation type="submission" date="2015-01" db="EMBL/GenBank/DDBJ databases">
        <title>Ahrensia donghaiensis sp. nov., a novel dimethylsulphoniopropionate-cleavage bacterium isolated from seawater and emended descriptions of the genus Ahrensia and Ahrensia kielensis.</title>
        <authorList>
            <person name="Liu J."/>
        </authorList>
    </citation>
    <scope>NUCLEOTIDE SEQUENCE [LARGE SCALE GENOMIC DNA]</scope>
    <source>
        <strain evidence="5 6">LZD062</strain>
    </source>
</reference>
<protein>
    <submittedName>
        <fullName evidence="5">Lipid carrier: UDP-N-acetylgalactosaminyltransferase</fullName>
    </submittedName>
</protein>
<comment type="caution">
    <text evidence="5">The sequence shown here is derived from an EMBL/GenBank/DDBJ whole genome shotgun (WGS) entry which is preliminary data.</text>
</comment>
<keyword evidence="3" id="KW-0472">Membrane</keyword>
<proteinExistence type="inferred from homology"/>
<dbReference type="GO" id="GO:0016780">
    <property type="term" value="F:phosphotransferase activity, for other substituted phosphate groups"/>
    <property type="evidence" value="ECO:0007669"/>
    <property type="project" value="TreeGrafter"/>
</dbReference>
<keyword evidence="3" id="KW-0812">Transmembrane</keyword>
<evidence type="ECO:0000256" key="2">
    <source>
        <dbReference type="ARBA" id="ARBA00023169"/>
    </source>
</evidence>
<evidence type="ECO:0000313" key="6">
    <source>
        <dbReference type="Proteomes" id="UP000038011"/>
    </source>
</evidence>
<organism evidence="5 6">
    <name type="scientific">Ahrensia marina</name>
    <dbReference type="NCBI Taxonomy" id="1514904"/>
    <lineage>
        <taxon>Bacteria</taxon>
        <taxon>Pseudomonadati</taxon>
        <taxon>Pseudomonadota</taxon>
        <taxon>Alphaproteobacteria</taxon>
        <taxon>Hyphomicrobiales</taxon>
        <taxon>Ahrensiaceae</taxon>
        <taxon>Ahrensia</taxon>
    </lineage>
</organism>
<evidence type="ECO:0000259" key="4">
    <source>
        <dbReference type="Pfam" id="PF02397"/>
    </source>
</evidence>
<feature type="transmembrane region" description="Helical" evidence="3">
    <location>
        <begin position="7"/>
        <end position="33"/>
    </location>
</feature>
<comment type="similarity">
    <text evidence="1">Belongs to the bacterial sugar transferase family.</text>
</comment>
<dbReference type="PATRIC" id="fig|1514904.3.peg.2808"/>
<feature type="domain" description="Bacterial sugar transferase" evidence="4">
    <location>
        <begin position="5"/>
        <end position="176"/>
    </location>
</feature>
<keyword evidence="3" id="KW-1133">Transmembrane helix</keyword>
<gene>
    <name evidence="5" type="ORF">SU32_16760</name>
</gene>
<dbReference type="STRING" id="1514904.SU32_16760"/>
<accession>A0A0N1J6A2</accession>
<evidence type="ECO:0000256" key="3">
    <source>
        <dbReference type="SAM" id="Phobius"/>
    </source>
</evidence>
<keyword evidence="5" id="KW-0808">Transferase</keyword>
<dbReference type="PANTHER" id="PTHR30576">
    <property type="entry name" value="COLANIC BIOSYNTHESIS UDP-GLUCOSE LIPID CARRIER TRANSFERASE"/>
    <property type="match status" value="1"/>
</dbReference>
<sequence>MKMAKRLFDCVCALIGLTLLSPILVLLYFILFLSSGHPVIFSQLRVGRNKKLFKCHKFRTMKIGAPNVATHEISENVITPIGHTLRRYKIDEIPQLWNVLVGDMSLVGPRPCLPNQDELICERDKRQVFSISPGITGLAQVRGVDMIDPSKLADIDQFYISRQSLVFDFKIIFNTLIRR</sequence>
<dbReference type="PANTHER" id="PTHR30576:SF10">
    <property type="entry name" value="SLL5057 PROTEIN"/>
    <property type="match status" value="1"/>
</dbReference>
<dbReference type="Proteomes" id="UP000038011">
    <property type="component" value="Unassembled WGS sequence"/>
</dbReference>
<dbReference type="GO" id="GO:0000271">
    <property type="term" value="P:polysaccharide biosynthetic process"/>
    <property type="evidence" value="ECO:0007669"/>
    <property type="project" value="UniProtKB-KW"/>
</dbReference>
<evidence type="ECO:0000313" key="5">
    <source>
        <dbReference type="EMBL" id="KPA99900.1"/>
    </source>
</evidence>